<dbReference type="SUPFAM" id="SSF46894">
    <property type="entry name" value="C-terminal effector domain of the bipartite response regulators"/>
    <property type="match status" value="1"/>
</dbReference>
<dbReference type="InterPro" id="IPR000792">
    <property type="entry name" value="Tscrpt_reg_LuxR_C"/>
</dbReference>
<evidence type="ECO:0000256" key="3">
    <source>
        <dbReference type="ARBA" id="ARBA00023163"/>
    </source>
</evidence>
<dbReference type="AlphaFoldDB" id="A0A397PEJ8"/>
<dbReference type="RefSeq" id="WP_119034566.1">
    <property type="nucleotide sequence ID" value="NZ_QXDC01000002.1"/>
</dbReference>
<protein>
    <submittedName>
        <fullName evidence="5">Regulatory LuxR family protein</fullName>
    </submittedName>
</protein>
<dbReference type="EMBL" id="QXDC01000002">
    <property type="protein sequence ID" value="RIA46339.1"/>
    <property type="molecule type" value="Genomic_DNA"/>
</dbReference>
<reference evidence="5 6" key="1">
    <citation type="submission" date="2018-08" db="EMBL/GenBank/DDBJ databases">
        <title>Genomic Encyclopedia of Type Strains, Phase IV (KMG-IV): sequencing the most valuable type-strain genomes for metagenomic binning, comparative biology and taxonomic classification.</title>
        <authorList>
            <person name="Goeker M."/>
        </authorList>
    </citation>
    <scope>NUCLEOTIDE SEQUENCE [LARGE SCALE GENOMIC DNA]</scope>
    <source>
        <strain evidence="5 6">DSM 25527</strain>
    </source>
</reference>
<organism evidence="5 6">
    <name type="scientific">Hephaestia caeni</name>
    <dbReference type="NCBI Taxonomy" id="645617"/>
    <lineage>
        <taxon>Bacteria</taxon>
        <taxon>Pseudomonadati</taxon>
        <taxon>Pseudomonadota</taxon>
        <taxon>Alphaproteobacteria</taxon>
        <taxon>Sphingomonadales</taxon>
        <taxon>Sphingomonadaceae</taxon>
        <taxon>Hephaestia</taxon>
    </lineage>
</organism>
<dbReference type="SMART" id="SM00421">
    <property type="entry name" value="HTH_LUXR"/>
    <property type="match status" value="1"/>
</dbReference>
<evidence type="ECO:0000259" key="4">
    <source>
        <dbReference type="PROSITE" id="PS50043"/>
    </source>
</evidence>
<dbReference type="OrthoDB" id="7449597at2"/>
<accession>A0A397PEJ8</accession>
<dbReference type="Proteomes" id="UP000266568">
    <property type="component" value="Unassembled WGS sequence"/>
</dbReference>
<dbReference type="PRINTS" id="PR00038">
    <property type="entry name" value="HTHLUXR"/>
</dbReference>
<evidence type="ECO:0000256" key="2">
    <source>
        <dbReference type="ARBA" id="ARBA00023125"/>
    </source>
</evidence>
<dbReference type="PANTHER" id="PTHR44688:SF16">
    <property type="entry name" value="DNA-BINDING TRANSCRIPTIONAL ACTIVATOR DEVR_DOSR"/>
    <property type="match status" value="1"/>
</dbReference>
<keyword evidence="6" id="KW-1185">Reference proteome</keyword>
<comment type="caution">
    <text evidence="5">The sequence shown here is derived from an EMBL/GenBank/DDBJ whole genome shotgun (WGS) entry which is preliminary data.</text>
</comment>
<keyword evidence="1" id="KW-0805">Transcription regulation</keyword>
<dbReference type="Gene3D" id="1.10.10.10">
    <property type="entry name" value="Winged helix-like DNA-binding domain superfamily/Winged helix DNA-binding domain"/>
    <property type="match status" value="1"/>
</dbReference>
<dbReference type="GO" id="GO:0003677">
    <property type="term" value="F:DNA binding"/>
    <property type="evidence" value="ECO:0007669"/>
    <property type="project" value="UniProtKB-KW"/>
</dbReference>
<dbReference type="Pfam" id="PF00196">
    <property type="entry name" value="GerE"/>
    <property type="match status" value="1"/>
</dbReference>
<dbReference type="GO" id="GO:0006355">
    <property type="term" value="P:regulation of DNA-templated transcription"/>
    <property type="evidence" value="ECO:0007669"/>
    <property type="project" value="InterPro"/>
</dbReference>
<dbReference type="InterPro" id="IPR036388">
    <property type="entry name" value="WH-like_DNA-bd_sf"/>
</dbReference>
<dbReference type="PANTHER" id="PTHR44688">
    <property type="entry name" value="DNA-BINDING TRANSCRIPTIONAL ACTIVATOR DEVR_DOSR"/>
    <property type="match status" value="1"/>
</dbReference>
<keyword evidence="2" id="KW-0238">DNA-binding</keyword>
<gene>
    <name evidence="5" type="ORF">DFR49_0878</name>
</gene>
<dbReference type="CDD" id="cd06170">
    <property type="entry name" value="LuxR_C_like"/>
    <property type="match status" value="1"/>
</dbReference>
<evidence type="ECO:0000313" key="5">
    <source>
        <dbReference type="EMBL" id="RIA46339.1"/>
    </source>
</evidence>
<name>A0A397PEJ8_9SPHN</name>
<evidence type="ECO:0000256" key="1">
    <source>
        <dbReference type="ARBA" id="ARBA00023015"/>
    </source>
</evidence>
<proteinExistence type="predicted"/>
<dbReference type="InterPro" id="IPR016032">
    <property type="entry name" value="Sig_transdc_resp-reg_C-effctor"/>
</dbReference>
<feature type="domain" description="HTH luxR-type" evidence="4">
    <location>
        <begin position="153"/>
        <end position="218"/>
    </location>
</feature>
<evidence type="ECO:0000313" key="6">
    <source>
        <dbReference type="Proteomes" id="UP000266568"/>
    </source>
</evidence>
<sequence length="234" mass="24820">MAVILPFERRSGLPEEEAAIGVSLLKLADSYGLYSGVYLHFGHARGGVVRSIASTPIARRQYVDLIAGSTLVMQALVAHRPFAWSSSEVRFSRRPETEHVGIAVPVQDHVNGPGLVALIGTGIDAARRVVSEHGPSLSWAATDVHVAALGAIRAGRSAAPTSREMECLRLAAEGMTVVATARELNIAGRTVEFHLRNIFDKLGATSKVNAVAIAASRGLFRCDPPGGDRLEPVA</sequence>
<keyword evidence="3" id="KW-0804">Transcription</keyword>
<dbReference type="PROSITE" id="PS50043">
    <property type="entry name" value="HTH_LUXR_2"/>
    <property type="match status" value="1"/>
</dbReference>